<dbReference type="AlphaFoldDB" id="A0A5N6V1C3"/>
<dbReference type="Gene3D" id="1.25.40.20">
    <property type="entry name" value="Ankyrin repeat-containing domain"/>
    <property type="match status" value="1"/>
</dbReference>
<sequence length="309" mass="33813">MEYPSLPDDTVLCERIIEILLQVGAEVNVAPRPLGTPPHVSTYLREVSLLKLLLDHGADTNATGGHFGSALITAMIKGRQTVINFLLVNGINVNIRSGGFGTAFHYACAYEDGNTVKTLLEHNADVGSVCEGIGSPLAAIFSEYTVQGRGPGEIAKKSKETLKMCWMWFSCVGMDYESQAQILTWRRKYHFTSSGILRTLLDRAPEIEITNSMFVVAQDPDQLQFVLSRYSGFSISGAVLQAVVSGRGWHNKSAHLEVFFNHDPALKISQGSLSACLKARNSDYLELLLQPDPKLAVPSDLPSILIDQC</sequence>
<dbReference type="Pfam" id="PF12796">
    <property type="entry name" value="Ank_2"/>
    <property type="match status" value="1"/>
</dbReference>
<proteinExistence type="predicted"/>
<dbReference type="InterPro" id="IPR002110">
    <property type="entry name" value="Ankyrin_rpt"/>
</dbReference>
<keyword evidence="2" id="KW-1185">Reference proteome</keyword>
<evidence type="ECO:0000313" key="1">
    <source>
        <dbReference type="EMBL" id="KAE8164533.1"/>
    </source>
</evidence>
<dbReference type="InterPro" id="IPR036770">
    <property type="entry name" value="Ankyrin_rpt-contain_sf"/>
</dbReference>
<gene>
    <name evidence="1" type="ORF">BDV40DRAFT_298333</name>
</gene>
<dbReference type="OrthoDB" id="4772757at2759"/>
<dbReference type="PANTHER" id="PTHR46224">
    <property type="entry name" value="ANKYRIN REPEAT FAMILY PROTEIN"/>
    <property type="match status" value="1"/>
</dbReference>
<evidence type="ECO:0000313" key="2">
    <source>
        <dbReference type="Proteomes" id="UP000326950"/>
    </source>
</evidence>
<organism evidence="1 2">
    <name type="scientific">Aspergillus tamarii</name>
    <dbReference type="NCBI Taxonomy" id="41984"/>
    <lineage>
        <taxon>Eukaryota</taxon>
        <taxon>Fungi</taxon>
        <taxon>Dikarya</taxon>
        <taxon>Ascomycota</taxon>
        <taxon>Pezizomycotina</taxon>
        <taxon>Eurotiomycetes</taxon>
        <taxon>Eurotiomycetidae</taxon>
        <taxon>Eurotiales</taxon>
        <taxon>Aspergillaceae</taxon>
        <taxon>Aspergillus</taxon>
        <taxon>Aspergillus subgen. Circumdati</taxon>
    </lineage>
</organism>
<dbReference type="EMBL" id="ML738607">
    <property type="protein sequence ID" value="KAE8164533.1"/>
    <property type="molecule type" value="Genomic_DNA"/>
</dbReference>
<dbReference type="Proteomes" id="UP000326950">
    <property type="component" value="Unassembled WGS sequence"/>
</dbReference>
<dbReference type="InterPro" id="IPR051616">
    <property type="entry name" value="Cul2-RING_E3_ligase_SR"/>
</dbReference>
<protein>
    <submittedName>
        <fullName evidence="1">Ankyrin repeat-containing domain protein</fullName>
    </submittedName>
</protein>
<accession>A0A5N6V1C3</accession>
<dbReference type="SUPFAM" id="SSF48403">
    <property type="entry name" value="Ankyrin repeat"/>
    <property type="match status" value="1"/>
</dbReference>
<dbReference type="PANTHER" id="PTHR46224:SF64">
    <property type="entry name" value="IQ MOTIF AND ANKYRIN REPEAT DOMAIN-CONTAINING PROTEIN 1"/>
    <property type="match status" value="1"/>
</dbReference>
<dbReference type="SMART" id="SM00248">
    <property type="entry name" value="ANK"/>
    <property type="match status" value="3"/>
</dbReference>
<reference evidence="1 2" key="1">
    <citation type="submission" date="2019-04" db="EMBL/GenBank/DDBJ databases">
        <title>Friends and foes A comparative genomics study of 23 Aspergillus species from section Flavi.</title>
        <authorList>
            <consortium name="DOE Joint Genome Institute"/>
            <person name="Kjaerbolling I."/>
            <person name="Vesth T."/>
            <person name="Frisvad J.C."/>
            <person name="Nybo J.L."/>
            <person name="Theobald S."/>
            <person name="Kildgaard S."/>
            <person name="Isbrandt T."/>
            <person name="Kuo A."/>
            <person name="Sato A."/>
            <person name="Lyhne E.K."/>
            <person name="Kogle M.E."/>
            <person name="Wiebenga A."/>
            <person name="Kun R.S."/>
            <person name="Lubbers R.J."/>
            <person name="Makela M.R."/>
            <person name="Barry K."/>
            <person name="Chovatia M."/>
            <person name="Clum A."/>
            <person name="Daum C."/>
            <person name="Haridas S."/>
            <person name="He G."/>
            <person name="LaButti K."/>
            <person name="Lipzen A."/>
            <person name="Mondo S."/>
            <person name="Riley R."/>
            <person name="Salamov A."/>
            <person name="Simmons B.A."/>
            <person name="Magnuson J.K."/>
            <person name="Henrissat B."/>
            <person name="Mortensen U.H."/>
            <person name="Larsen T.O."/>
            <person name="Devries R.P."/>
            <person name="Grigoriev I.V."/>
            <person name="Machida M."/>
            <person name="Baker S.E."/>
            <person name="Andersen M.R."/>
        </authorList>
    </citation>
    <scope>NUCLEOTIDE SEQUENCE [LARGE SCALE GENOMIC DNA]</scope>
    <source>
        <strain evidence="1 2">CBS 117626</strain>
    </source>
</reference>
<name>A0A5N6V1C3_ASPTM</name>